<proteinExistence type="inferred from homology"/>
<dbReference type="PROSITE" id="PS00955">
    <property type="entry name" value="IGP_DEHYDRATASE_2"/>
    <property type="match status" value="1"/>
</dbReference>
<comment type="pathway">
    <text evidence="1 6 7">Amino-acid biosynthesis; L-histidine biosynthesis; L-histidine from 5-phospho-alpha-D-ribose 1-diphosphate: step 6/9.</text>
</comment>
<dbReference type="InterPro" id="IPR038494">
    <property type="entry name" value="IGPD_sf"/>
</dbReference>
<protein>
    <recommendedName>
        <fullName evidence="2 6">Imidazoleglycerol-phosphate dehydratase</fullName>
        <shortName evidence="6">IGPD</shortName>
        <ecNumber evidence="6 7">4.2.1.19</ecNumber>
    </recommendedName>
</protein>
<name>A0A1M3L346_9BACT</name>
<evidence type="ECO:0000256" key="3">
    <source>
        <dbReference type="ARBA" id="ARBA00022605"/>
    </source>
</evidence>
<dbReference type="PANTHER" id="PTHR23133:SF2">
    <property type="entry name" value="IMIDAZOLEGLYCEROL-PHOSPHATE DEHYDRATASE"/>
    <property type="match status" value="1"/>
</dbReference>
<dbReference type="CDD" id="cd07914">
    <property type="entry name" value="IGPD"/>
    <property type="match status" value="1"/>
</dbReference>
<keyword evidence="5 6" id="KW-0456">Lyase</keyword>
<comment type="subcellular location">
    <subcellularLocation>
        <location evidence="6 7">Cytoplasm</location>
    </subcellularLocation>
</comment>
<gene>
    <name evidence="6" type="primary">hisB</name>
    <name evidence="8" type="ORF">BGO89_05700</name>
</gene>
<evidence type="ECO:0000256" key="7">
    <source>
        <dbReference type="RuleBase" id="RU000599"/>
    </source>
</evidence>
<organism evidence="8 9">
    <name type="scientific">Candidatus Kapaibacterium thiocyanatum</name>
    <dbReference type="NCBI Taxonomy" id="1895771"/>
    <lineage>
        <taxon>Bacteria</taxon>
        <taxon>Pseudomonadati</taxon>
        <taxon>Candidatus Kapaibacteriota</taxon>
        <taxon>Candidatus Kapaibacteriia</taxon>
        <taxon>Candidatus Kapaibacteriales</taxon>
        <taxon>Candidatus Kapaibacteriaceae</taxon>
        <taxon>Candidatus Kapaibacterium</taxon>
    </lineage>
</organism>
<dbReference type="GO" id="GO:0004424">
    <property type="term" value="F:imidazoleglycerol-phosphate dehydratase activity"/>
    <property type="evidence" value="ECO:0007669"/>
    <property type="project" value="UniProtKB-UniRule"/>
</dbReference>
<dbReference type="GO" id="GO:0000105">
    <property type="term" value="P:L-histidine biosynthetic process"/>
    <property type="evidence" value="ECO:0007669"/>
    <property type="project" value="UniProtKB-UniRule"/>
</dbReference>
<dbReference type="EC" id="4.2.1.19" evidence="6 7"/>
<comment type="caution">
    <text evidence="8">The sequence shown here is derived from an EMBL/GenBank/DDBJ whole genome shotgun (WGS) entry which is preliminary data.</text>
</comment>
<evidence type="ECO:0000256" key="1">
    <source>
        <dbReference type="ARBA" id="ARBA00005047"/>
    </source>
</evidence>
<dbReference type="EMBL" id="MKVH01000009">
    <property type="protein sequence ID" value="OJX59711.1"/>
    <property type="molecule type" value="Genomic_DNA"/>
</dbReference>
<dbReference type="PANTHER" id="PTHR23133">
    <property type="entry name" value="IMIDAZOLEGLYCEROL-PHOSPHATE DEHYDRATASE HIS7"/>
    <property type="match status" value="1"/>
</dbReference>
<comment type="catalytic activity">
    <reaction evidence="6 7">
        <text>D-erythro-1-(imidazol-4-yl)glycerol 3-phosphate = 3-(imidazol-4-yl)-2-oxopropyl phosphate + H2O</text>
        <dbReference type="Rhea" id="RHEA:11040"/>
        <dbReference type="ChEBI" id="CHEBI:15377"/>
        <dbReference type="ChEBI" id="CHEBI:57766"/>
        <dbReference type="ChEBI" id="CHEBI:58278"/>
        <dbReference type="EC" id="4.2.1.19"/>
    </reaction>
</comment>
<evidence type="ECO:0000256" key="6">
    <source>
        <dbReference type="HAMAP-Rule" id="MF_00076"/>
    </source>
</evidence>
<dbReference type="STRING" id="1895771.BGO89_05700"/>
<dbReference type="SUPFAM" id="SSF54211">
    <property type="entry name" value="Ribosomal protein S5 domain 2-like"/>
    <property type="match status" value="2"/>
</dbReference>
<dbReference type="Proteomes" id="UP000184233">
    <property type="component" value="Unassembled WGS sequence"/>
</dbReference>
<dbReference type="GO" id="GO:0005737">
    <property type="term" value="C:cytoplasm"/>
    <property type="evidence" value="ECO:0007669"/>
    <property type="project" value="UniProtKB-SubCell"/>
</dbReference>
<accession>A0A1M3L346</accession>
<sequence length="346" mass="38095">MNGSILFLDGEETLFRRTDDDGAIPSLRQGAIGALRVAVGLGYDVVMMIADEGRSVWQGDTRRMAWNILTDVLASEGIGLDEIRADRSNGRYDGIMDAGRSFVLGHGDWTPSFDIAPEVGRLRLVDEWTASTIGAVPEAHDLSSWDEVASLLKRRRRRAGIDRTTKETRIGGWIALDGDGSCTISTGIGFFDHMLTQIVVHAGMDAVITTVGDLHVDDHHTIEDTGLALGEALRHALGDKRGIGRYGFVLPMDEARTLVAMDLSDRPFLRWKAALRQERLGTMPTQMVEHFFRSFADGLRCTLHMESDGVNDHHIVESMFKGLGRSLRDAIRDVPSDAIPSSKGRL</sequence>
<keyword evidence="6" id="KW-0963">Cytoplasm</keyword>
<dbReference type="FunFam" id="3.30.230.40:FF:000003">
    <property type="entry name" value="Imidazoleglycerol-phosphate dehydratase HisB"/>
    <property type="match status" value="1"/>
</dbReference>
<evidence type="ECO:0000256" key="2">
    <source>
        <dbReference type="ARBA" id="ARBA00016664"/>
    </source>
</evidence>
<dbReference type="Pfam" id="PF00475">
    <property type="entry name" value="IGPD"/>
    <property type="match status" value="1"/>
</dbReference>
<dbReference type="InterPro" id="IPR020568">
    <property type="entry name" value="Ribosomal_Su5_D2-typ_SF"/>
</dbReference>
<keyword evidence="4 6" id="KW-0368">Histidine biosynthesis</keyword>
<evidence type="ECO:0000313" key="9">
    <source>
        <dbReference type="Proteomes" id="UP000184233"/>
    </source>
</evidence>
<dbReference type="InterPro" id="IPR000807">
    <property type="entry name" value="ImidazoleglycerolP_deHydtase"/>
</dbReference>
<dbReference type="PROSITE" id="PS00954">
    <property type="entry name" value="IGP_DEHYDRATASE_1"/>
    <property type="match status" value="1"/>
</dbReference>
<reference evidence="8 9" key="1">
    <citation type="submission" date="2016-09" db="EMBL/GenBank/DDBJ databases">
        <title>Genome-resolved meta-omics ties microbial dynamics to process performance in biotechnology for thiocyanate degradation.</title>
        <authorList>
            <person name="Kantor R.S."/>
            <person name="Huddy R.J."/>
            <person name="Iyer R."/>
            <person name="Thomas B.C."/>
            <person name="Brown C.T."/>
            <person name="Anantharaman K."/>
            <person name="Tringe S."/>
            <person name="Hettich R.L."/>
            <person name="Harrison S.T."/>
            <person name="Banfield J.F."/>
        </authorList>
    </citation>
    <scope>NUCLEOTIDE SEQUENCE [LARGE SCALE GENOMIC DNA]</scope>
    <source>
        <strain evidence="8">59-99</strain>
    </source>
</reference>
<dbReference type="InterPro" id="IPR020565">
    <property type="entry name" value="ImidazoleglycerP_deHydtase_CS"/>
</dbReference>
<keyword evidence="3 6" id="KW-0028">Amino-acid biosynthesis</keyword>
<dbReference type="UniPathway" id="UPA00031">
    <property type="reaction ID" value="UER00011"/>
</dbReference>
<comment type="similarity">
    <text evidence="6 7">Belongs to the imidazoleglycerol-phosphate dehydratase family.</text>
</comment>
<evidence type="ECO:0000256" key="4">
    <source>
        <dbReference type="ARBA" id="ARBA00023102"/>
    </source>
</evidence>
<evidence type="ECO:0000313" key="8">
    <source>
        <dbReference type="EMBL" id="OJX59711.1"/>
    </source>
</evidence>
<dbReference type="HAMAP" id="MF_00076">
    <property type="entry name" value="HisB"/>
    <property type="match status" value="1"/>
</dbReference>
<dbReference type="AlphaFoldDB" id="A0A1M3L346"/>
<dbReference type="Gene3D" id="3.30.230.40">
    <property type="entry name" value="Imidazole glycerol phosphate dehydratase, domain 1"/>
    <property type="match status" value="2"/>
</dbReference>
<evidence type="ECO:0000256" key="5">
    <source>
        <dbReference type="ARBA" id="ARBA00023239"/>
    </source>
</evidence>
<dbReference type="FunFam" id="3.30.230.40:FF:000001">
    <property type="entry name" value="Imidazoleglycerol-phosphate dehydratase HisB"/>
    <property type="match status" value="1"/>
</dbReference>